<gene>
    <name evidence="10" type="ORF">CfP315_0310</name>
</gene>
<sequence>MKFVDLRKNSCKIQNLVDDFKVVIYIMINFLMKICRFNFGKFEEKEFRKFLRMGIIFMLTIGIYWSLRPLKDSLFSQLAGAINLPYAKTISLIFMIPFVALYTNLLDRFKKEKLLTVMPCVYGVVISLYAIFVWLFQKGAIQPSVITKMMGYVWYWFVESFGSVVVALFWSFSTDVTRSNSAKQGFPLVVALGQIGGIIAPYLLINLPVAIGIRYDSVSMIILAVLTFLYAPLIRNLLSKTPGELMNSGVETKSKEKEKKEETGFMGGIKLLFTQKYLLGIFAVNLFFEFIVTIFDFNFKLLASTRYSGVELTQYLSFYSSVVNTASLICLLLGISKVAKKLGIGISLAVMPLLLGLAVFGFYTIHSLSFFLYLMVFSKAINYALNGPTLKQLYIPTSQDARSKSQAWIETFGSRISKEAGSGANMLIKPLGKSGYMLFSVLTSGIFIAAWFFIALFLGRTCKKATDSNNIVC</sequence>
<evidence type="ECO:0000256" key="6">
    <source>
        <dbReference type="ARBA" id="ARBA00022840"/>
    </source>
</evidence>
<feature type="transmembrane region" description="Helical" evidence="9">
    <location>
        <begin position="217"/>
        <end position="238"/>
    </location>
</feature>
<keyword evidence="3 9" id="KW-0813">Transport</keyword>
<organism evidence="10">
    <name type="scientific">Candidatus Improbicoccus pseudotrichonymphae</name>
    <dbReference type="NCBI Taxonomy" id="3033792"/>
    <lineage>
        <taxon>Bacteria</taxon>
        <taxon>Bacillati</taxon>
        <taxon>Bacillota</taxon>
        <taxon>Clostridia</taxon>
        <taxon>Candidatus Improbicoccus</taxon>
    </lineage>
</organism>
<keyword evidence="7 9" id="KW-1133">Transmembrane helix</keyword>
<evidence type="ECO:0000256" key="7">
    <source>
        <dbReference type="ARBA" id="ARBA00022989"/>
    </source>
</evidence>
<keyword evidence="8 9" id="KW-0472">Membrane</keyword>
<dbReference type="InterPro" id="IPR004667">
    <property type="entry name" value="ADP_ATP_car_bac_type"/>
</dbReference>
<comment type="subcellular location">
    <subcellularLocation>
        <location evidence="1 9">Membrane</location>
        <topology evidence="1 9">Multi-pass membrane protein</topology>
    </subcellularLocation>
</comment>
<dbReference type="GO" id="GO:0016020">
    <property type="term" value="C:membrane"/>
    <property type="evidence" value="ECO:0007669"/>
    <property type="project" value="UniProtKB-SubCell"/>
</dbReference>
<evidence type="ECO:0000256" key="9">
    <source>
        <dbReference type="RuleBase" id="RU363121"/>
    </source>
</evidence>
<evidence type="ECO:0000256" key="4">
    <source>
        <dbReference type="ARBA" id="ARBA00022692"/>
    </source>
</evidence>
<evidence type="ECO:0000313" key="10">
    <source>
        <dbReference type="EMBL" id="BED91782.1"/>
    </source>
</evidence>
<dbReference type="GO" id="GO:0005524">
    <property type="term" value="F:ATP binding"/>
    <property type="evidence" value="ECO:0007669"/>
    <property type="project" value="UniProtKB-KW"/>
</dbReference>
<keyword evidence="6 9" id="KW-0067">ATP-binding</keyword>
<dbReference type="PANTHER" id="PTHR31187">
    <property type="match status" value="1"/>
</dbReference>
<feature type="transmembrane region" description="Helical" evidence="9">
    <location>
        <begin position="436"/>
        <end position="458"/>
    </location>
</feature>
<dbReference type="InterPro" id="IPR036259">
    <property type="entry name" value="MFS_trans_sf"/>
</dbReference>
<feature type="transmembrane region" description="Helical" evidence="9">
    <location>
        <begin position="79"/>
        <end position="102"/>
    </location>
</feature>
<keyword evidence="4 9" id="KW-0812">Transmembrane</keyword>
<comment type="similarity">
    <text evidence="2 9">Belongs to the ADP/ATP translocase tlc family.</text>
</comment>
<feature type="transmembrane region" description="Helical" evidence="9">
    <location>
        <begin position="154"/>
        <end position="173"/>
    </location>
</feature>
<feature type="transmembrane region" description="Helical" evidence="9">
    <location>
        <begin position="342"/>
        <end position="365"/>
    </location>
</feature>
<reference evidence="10" key="1">
    <citation type="journal article" date="2023" name="ISME J.">
        <title>Emergence of putative energy parasites within Clostridia revealed by genome analysis of a novel endosymbiotic clade.</title>
        <authorList>
            <person name="Takahashi K."/>
            <person name="Kuwahara H."/>
            <person name="Horikawa Y."/>
            <person name="Izawa K."/>
            <person name="Kato D."/>
            <person name="Inagaki T."/>
            <person name="Yuki M."/>
            <person name="Ohkuma M."/>
            <person name="Hongoh Y."/>
        </authorList>
    </citation>
    <scope>NUCLEOTIDE SEQUENCE</scope>
    <source>
        <strain evidence="10">CfP3-15</strain>
    </source>
</reference>
<dbReference type="Pfam" id="PF03219">
    <property type="entry name" value="TLC"/>
    <property type="match status" value="1"/>
</dbReference>
<feature type="transmembrane region" description="Helical" evidence="9">
    <location>
        <begin position="50"/>
        <end position="67"/>
    </location>
</feature>
<dbReference type="PANTHER" id="PTHR31187:SF1">
    <property type="entry name" value="ADP,ATP CARRIER PROTEIN 1"/>
    <property type="match status" value="1"/>
</dbReference>
<evidence type="ECO:0000256" key="8">
    <source>
        <dbReference type="ARBA" id="ARBA00023136"/>
    </source>
</evidence>
<protein>
    <recommendedName>
        <fullName evidence="9">ADP,ATP carrier protein</fullName>
    </recommendedName>
</protein>
<feature type="transmembrane region" description="Helical" evidence="9">
    <location>
        <begin position="277"/>
        <end position="295"/>
    </location>
</feature>
<name>A0AA48KYE7_9FIRM</name>
<feature type="transmembrane region" description="Helical" evidence="9">
    <location>
        <begin position="114"/>
        <end position="134"/>
    </location>
</feature>
<dbReference type="KEGG" id="ips:CfP315_0310"/>
<dbReference type="Gene3D" id="1.20.1250.20">
    <property type="entry name" value="MFS general substrate transporter like domains"/>
    <property type="match status" value="1"/>
</dbReference>
<proteinExistence type="inferred from homology"/>
<keyword evidence="5 9" id="KW-0547">Nucleotide-binding</keyword>
<evidence type="ECO:0000256" key="2">
    <source>
        <dbReference type="ARBA" id="ARBA00007127"/>
    </source>
</evidence>
<dbReference type="SUPFAM" id="SSF103473">
    <property type="entry name" value="MFS general substrate transporter"/>
    <property type="match status" value="1"/>
</dbReference>
<feature type="transmembrane region" description="Helical" evidence="9">
    <location>
        <begin position="185"/>
        <end position="205"/>
    </location>
</feature>
<evidence type="ECO:0000256" key="1">
    <source>
        <dbReference type="ARBA" id="ARBA00004141"/>
    </source>
</evidence>
<evidence type="ECO:0000256" key="3">
    <source>
        <dbReference type="ARBA" id="ARBA00022448"/>
    </source>
</evidence>
<dbReference type="EMBL" id="AP027924">
    <property type="protein sequence ID" value="BED91782.1"/>
    <property type="molecule type" value="Genomic_DNA"/>
</dbReference>
<accession>A0AA48KYE7</accession>
<dbReference type="GO" id="GO:0005471">
    <property type="term" value="F:ATP:ADP antiporter activity"/>
    <property type="evidence" value="ECO:0007669"/>
    <property type="project" value="InterPro"/>
</dbReference>
<evidence type="ECO:0000256" key="5">
    <source>
        <dbReference type="ARBA" id="ARBA00022741"/>
    </source>
</evidence>
<dbReference type="Proteomes" id="UP001337580">
    <property type="component" value="Chromosome"/>
</dbReference>
<feature type="transmembrane region" description="Helical" evidence="9">
    <location>
        <begin position="315"/>
        <end position="335"/>
    </location>
</feature>
<dbReference type="AlphaFoldDB" id="A0AA48KYE7"/>